<dbReference type="PANTHER" id="PTHR31904:SF1">
    <property type="entry name" value="BYPASS OF STOP CODON PROTEIN 5-RELATED"/>
    <property type="match status" value="1"/>
</dbReference>
<dbReference type="AlphaFoldDB" id="A0A0F4YQ83"/>
<protein>
    <recommendedName>
        <fullName evidence="4">Arrestin (Or S-antigen), N-terminal domain protein</fullName>
    </recommendedName>
</protein>
<gene>
    <name evidence="2" type="ORF">T310_6004</name>
</gene>
<dbReference type="RefSeq" id="XP_013326618.1">
    <property type="nucleotide sequence ID" value="XM_013471164.1"/>
</dbReference>
<dbReference type="InterPro" id="IPR014752">
    <property type="entry name" value="Arrestin-like_C"/>
</dbReference>
<keyword evidence="3" id="KW-1185">Reference proteome</keyword>
<proteinExistence type="predicted"/>
<evidence type="ECO:0000313" key="2">
    <source>
        <dbReference type="EMBL" id="KKA20006.1"/>
    </source>
</evidence>
<comment type="caution">
    <text evidence="2">The sequence shown here is derived from an EMBL/GenBank/DDBJ whole genome shotgun (WGS) entry which is preliminary data.</text>
</comment>
<dbReference type="PANTHER" id="PTHR31904">
    <property type="entry name" value="BYPASS OF STOP CODON PROTEIN 5-RELATED"/>
    <property type="match status" value="1"/>
</dbReference>
<dbReference type="EMBL" id="LASV01000299">
    <property type="protein sequence ID" value="KKA20006.1"/>
    <property type="molecule type" value="Genomic_DNA"/>
</dbReference>
<dbReference type="STRING" id="1408163.A0A0F4YQ83"/>
<sequence>MAASLVANTLETLARRSRLKIGIDLADQPTGFVASYTTRDKIEGEVTIEADQDTRFDSVEITFEGTSRTTVERPPTPGYPLNQPSAFQTFLRLRQPIDETSYPEPRVFKSRRRYRFPFTFVVPEQLLPQACSHETCNDDLRLAHLQLPPSLGDPMLASDGTSLLDDMAPEMTQISYLIRVSVKKIPSDGSSPRTITAVAKKVRIIPASVEQPPLEIPCKSDDYCVRKEKDVRRGLLRGKMGRLVMAASQPRPLQLRPPGAEPSDNNSAASSSVVTVHLRFDPEGNELPPPLGTLYSKLKVSTFFGTTPWTEYPSKSPLLAWNPSRGVYTETVPLSTLCVSSAQWERQSSSGPSGGKDKVFYTASIIVPVSLPKGKKTFVPTFHSCLISRVYSLDLSVSYHTPNANVLAPSVSLKVPIQITSAHRKAIPDELLVTDLLADITISQMQVDEEFFRPRSIAPYPQRNSCAELTSSSSTTYDNSASDPLLQPPEYSLLPNSRPLPERATAGGIDYADGGESSSSSSSIGDIPANQTIRTCC</sequence>
<accession>A0A0F4YQ83</accession>
<evidence type="ECO:0008006" key="4">
    <source>
        <dbReference type="Google" id="ProtNLM"/>
    </source>
</evidence>
<name>A0A0F4YQ83_RASE3</name>
<organism evidence="2 3">
    <name type="scientific">Rasamsonia emersonii (strain ATCC 16479 / CBS 393.64 / IMI 116815)</name>
    <dbReference type="NCBI Taxonomy" id="1408163"/>
    <lineage>
        <taxon>Eukaryota</taxon>
        <taxon>Fungi</taxon>
        <taxon>Dikarya</taxon>
        <taxon>Ascomycota</taxon>
        <taxon>Pezizomycotina</taxon>
        <taxon>Eurotiomycetes</taxon>
        <taxon>Eurotiomycetidae</taxon>
        <taxon>Eurotiales</taxon>
        <taxon>Trichocomaceae</taxon>
        <taxon>Rasamsonia</taxon>
    </lineage>
</organism>
<dbReference type="InterPro" id="IPR039634">
    <property type="entry name" value="Bul1-like"/>
</dbReference>
<feature type="region of interest" description="Disordered" evidence="1">
    <location>
        <begin position="466"/>
        <end position="537"/>
    </location>
</feature>
<reference evidence="2 3" key="1">
    <citation type="submission" date="2015-04" db="EMBL/GenBank/DDBJ databases">
        <authorList>
            <person name="Heijne W.H."/>
            <person name="Fedorova N.D."/>
            <person name="Nierman W.C."/>
            <person name="Vollebregt A.W."/>
            <person name="Zhao Z."/>
            <person name="Wu L."/>
            <person name="Kumar M."/>
            <person name="Stam H."/>
            <person name="van den Berg M.A."/>
            <person name="Pel H.J."/>
        </authorList>
    </citation>
    <scope>NUCLEOTIDE SEQUENCE [LARGE SCALE GENOMIC DNA]</scope>
    <source>
        <strain evidence="2 3">CBS 393.64</strain>
    </source>
</reference>
<dbReference type="GeneID" id="25318324"/>
<dbReference type="Gene3D" id="2.60.40.640">
    <property type="match status" value="1"/>
</dbReference>
<evidence type="ECO:0000313" key="3">
    <source>
        <dbReference type="Proteomes" id="UP000053958"/>
    </source>
</evidence>
<dbReference type="Proteomes" id="UP000053958">
    <property type="component" value="Unassembled WGS sequence"/>
</dbReference>
<feature type="region of interest" description="Disordered" evidence="1">
    <location>
        <begin position="249"/>
        <end position="268"/>
    </location>
</feature>
<evidence type="ECO:0000256" key="1">
    <source>
        <dbReference type="SAM" id="MobiDB-lite"/>
    </source>
</evidence>
<dbReference type="OrthoDB" id="2283785at2759"/>